<keyword evidence="1" id="KW-0472">Membrane</keyword>
<gene>
    <name evidence="2" type="ORF">IAA61_09265</name>
</gene>
<feature type="transmembrane region" description="Helical" evidence="1">
    <location>
        <begin position="152"/>
        <end position="174"/>
    </location>
</feature>
<proteinExistence type="predicted"/>
<evidence type="ECO:0008006" key="4">
    <source>
        <dbReference type="Google" id="ProtNLM"/>
    </source>
</evidence>
<dbReference type="InterPro" id="IPR045798">
    <property type="entry name" value="TrbL_Firmicutes"/>
</dbReference>
<dbReference type="EMBL" id="DVNB01000094">
    <property type="protein sequence ID" value="HIU57979.1"/>
    <property type="molecule type" value="Genomic_DNA"/>
</dbReference>
<feature type="transmembrane region" description="Helical" evidence="1">
    <location>
        <begin position="122"/>
        <end position="140"/>
    </location>
</feature>
<feature type="transmembrane region" description="Helical" evidence="1">
    <location>
        <begin position="210"/>
        <end position="231"/>
    </location>
</feature>
<reference evidence="2" key="1">
    <citation type="submission" date="2020-10" db="EMBL/GenBank/DDBJ databases">
        <authorList>
            <person name="Gilroy R."/>
        </authorList>
    </citation>
    <scope>NUCLEOTIDE SEQUENCE</scope>
    <source>
        <strain evidence="2">USAMLcec3-3695</strain>
    </source>
</reference>
<accession>A0A9D1SEZ7</accession>
<keyword evidence="1" id="KW-0812">Transmembrane</keyword>
<evidence type="ECO:0000313" key="2">
    <source>
        <dbReference type="EMBL" id="HIU57979.1"/>
    </source>
</evidence>
<dbReference type="AlphaFoldDB" id="A0A9D1SEZ7"/>
<evidence type="ECO:0000256" key="1">
    <source>
        <dbReference type="SAM" id="Phobius"/>
    </source>
</evidence>
<protein>
    <recommendedName>
        <fullName evidence="4">Conjugal transfer protein TrbL</fullName>
    </recommendedName>
</protein>
<feature type="transmembrane region" description="Helical" evidence="1">
    <location>
        <begin position="251"/>
        <end position="269"/>
    </location>
</feature>
<sequence>MSDNWIVANLENAFATWNDKMSEIWGLVTMSPQEFKGGAIWNIVTGINGALQAIGYGLLILFFAMSIFKSTATFRDFQRPEYALKHFIRFVAAKVAITYSMDIITTIYTICGGVVESIAGSLGGIGGAAVTLPAAIEAAVEDAGFWASIPLWLVTILGSLFITVMAFIMIMTVYGRFFRLYMYTALAPVPLSSFAGEGTSQMGKAFVKSYVGVCLEGAVIVLACLIFSAFASASTPELDTSITTVTMVWKYIGEVIFNMLVLVGLIKGADRIVKEMLGL</sequence>
<comment type="caution">
    <text evidence="2">The sequence shown here is derived from an EMBL/GenBank/DDBJ whole genome shotgun (WGS) entry which is preliminary data.</text>
</comment>
<dbReference type="Proteomes" id="UP000824109">
    <property type="component" value="Unassembled WGS sequence"/>
</dbReference>
<evidence type="ECO:0000313" key="3">
    <source>
        <dbReference type="Proteomes" id="UP000824109"/>
    </source>
</evidence>
<keyword evidence="1" id="KW-1133">Transmembrane helix</keyword>
<feature type="transmembrane region" description="Helical" evidence="1">
    <location>
        <begin position="39"/>
        <end position="66"/>
    </location>
</feature>
<reference evidence="2" key="2">
    <citation type="journal article" date="2021" name="PeerJ">
        <title>Extensive microbial diversity within the chicken gut microbiome revealed by metagenomics and culture.</title>
        <authorList>
            <person name="Gilroy R."/>
            <person name="Ravi A."/>
            <person name="Getino M."/>
            <person name="Pursley I."/>
            <person name="Horton D.L."/>
            <person name="Alikhan N.F."/>
            <person name="Baker D."/>
            <person name="Gharbi K."/>
            <person name="Hall N."/>
            <person name="Watson M."/>
            <person name="Adriaenssens E.M."/>
            <person name="Foster-Nyarko E."/>
            <person name="Jarju S."/>
            <person name="Secka A."/>
            <person name="Antonio M."/>
            <person name="Oren A."/>
            <person name="Chaudhuri R.R."/>
            <person name="La Ragione R."/>
            <person name="Hildebrand F."/>
            <person name="Pallen M.J."/>
        </authorList>
    </citation>
    <scope>NUCLEOTIDE SEQUENCE</scope>
    <source>
        <strain evidence="2">USAMLcec3-3695</strain>
    </source>
</reference>
<organism evidence="2 3">
    <name type="scientific">Candidatus Ornithomonoglobus merdipullorum</name>
    <dbReference type="NCBI Taxonomy" id="2840895"/>
    <lineage>
        <taxon>Bacteria</taxon>
        <taxon>Bacillati</taxon>
        <taxon>Bacillota</taxon>
        <taxon>Clostridia</taxon>
        <taxon>Candidatus Ornithomonoglobus</taxon>
    </lineage>
</organism>
<feature type="transmembrane region" description="Helical" evidence="1">
    <location>
        <begin position="87"/>
        <end position="110"/>
    </location>
</feature>
<name>A0A9D1SEZ7_9FIRM</name>
<dbReference type="Pfam" id="PF19478">
    <property type="entry name" value="TrbL_2"/>
    <property type="match status" value="1"/>
</dbReference>